<dbReference type="InterPro" id="IPR036291">
    <property type="entry name" value="NAD(P)-bd_dom_sf"/>
</dbReference>
<dbReference type="InterPro" id="IPR051606">
    <property type="entry name" value="Polyketide_Oxido-like"/>
</dbReference>
<reference evidence="2 3" key="1">
    <citation type="submission" date="2018-02" db="EMBL/GenBank/DDBJ databases">
        <title>The genomes of Aspergillus section Nigri reveals drivers in fungal speciation.</title>
        <authorList>
            <consortium name="DOE Joint Genome Institute"/>
            <person name="Vesth T.C."/>
            <person name="Nybo J."/>
            <person name="Theobald S."/>
            <person name="Brandl J."/>
            <person name="Frisvad J.C."/>
            <person name="Nielsen K.F."/>
            <person name="Lyhne E.K."/>
            <person name="Kogle M.E."/>
            <person name="Kuo A."/>
            <person name="Riley R."/>
            <person name="Clum A."/>
            <person name="Nolan M."/>
            <person name="Lipzen A."/>
            <person name="Salamov A."/>
            <person name="Henrissat B."/>
            <person name="Wiebenga A."/>
            <person name="De vries R.P."/>
            <person name="Grigoriev I.V."/>
            <person name="Mortensen U.H."/>
            <person name="Andersen M.R."/>
            <person name="Baker S.E."/>
        </authorList>
    </citation>
    <scope>NUCLEOTIDE SEQUENCE [LARGE SCALE GENOMIC DNA]</scope>
    <source>
        <strain evidence="2 3">CBS 121057</strain>
    </source>
</reference>
<dbReference type="STRING" id="1448318.A0A319EG75"/>
<gene>
    <name evidence="2" type="ORF">BO78DRAFT_308245</name>
</gene>
<dbReference type="VEuPathDB" id="FungiDB:BO78DRAFT_308245"/>
<dbReference type="OrthoDB" id="10254221at2759"/>
<accession>A0A319EG75</accession>
<feature type="domain" description="NAD(P)-binding" evidence="1">
    <location>
        <begin position="7"/>
        <end position="176"/>
    </location>
</feature>
<dbReference type="AlphaFoldDB" id="A0A319EG75"/>
<proteinExistence type="predicted"/>
<dbReference type="PANTHER" id="PTHR43355">
    <property type="entry name" value="FLAVIN REDUCTASE (NADPH)"/>
    <property type="match status" value="1"/>
</dbReference>
<evidence type="ECO:0000313" key="2">
    <source>
        <dbReference type="EMBL" id="PYI09366.1"/>
    </source>
</evidence>
<dbReference type="InterPro" id="IPR016040">
    <property type="entry name" value="NAD(P)-bd_dom"/>
</dbReference>
<name>A0A319EG75_ASPSB</name>
<dbReference type="EMBL" id="KZ826327">
    <property type="protein sequence ID" value="PYI09366.1"/>
    <property type="molecule type" value="Genomic_DNA"/>
</dbReference>
<keyword evidence="3" id="KW-1185">Reference proteome</keyword>
<evidence type="ECO:0000259" key="1">
    <source>
        <dbReference type="Pfam" id="PF13460"/>
    </source>
</evidence>
<organism evidence="2 3">
    <name type="scientific">Aspergillus sclerotiicarbonarius (strain CBS 121057 / IBT 28362)</name>
    <dbReference type="NCBI Taxonomy" id="1448318"/>
    <lineage>
        <taxon>Eukaryota</taxon>
        <taxon>Fungi</taxon>
        <taxon>Dikarya</taxon>
        <taxon>Ascomycota</taxon>
        <taxon>Pezizomycotina</taxon>
        <taxon>Eurotiomycetes</taxon>
        <taxon>Eurotiomycetidae</taxon>
        <taxon>Eurotiales</taxon>
        <taxon>Aspergillaceae</taxon>
        <taxon>Aspergillus</taxon>
        <taxon>Aspergillus subgen. Circumdati</taxon>
    </lineage>
</organism>
<sequence>MRILLLGATGHLGSRLLPSLLHHSHTVIPFIRNPSALPAAVLPHLPEIEQGDARSASSIKSAFTRHNCDAMINTAGYAAMSPWGKSALPDIVDAVIQAAVEIGNERGAPVRVWLLGGIGGLDIPGTGWMGVDYMRMFPEHRHTISQLESLPKSSVNWSLLCPGMMHALGEVTYPTVAGDADHLVAAAGVPPDWGTRFLCVPLIGGYLNVFSQVGAYATALEDNADFIARDLVKGEESEWLWKRVGTKRR</sequence>
<protein>
    <recommendedName>
        <fullName evidence="1">NAD(P)-binding domain-containing protein</fullName>
    </recommendedName>
</protein>
<evidence type="ECO:0000313" key="3">
    <source>
        <dbReference type="Proteomes" id="UP000248423"/>
    </source>
</evidence>
<dbReference type="GO" id="GO:0016646">
    <property type="term" value="F:oxidoreductase activity, acting on the CH-NH group of donors, NAD or NADP as acceptor"/>
    <property type="evidence" value="ECO:0007669"/>
    <property type="project" value="TreeGrafter"/>
</dbReference>
<dbReference type="Proteomes" id="UP000248423">
    <property type="component" value="Unassembled WGS sequence"/>
</dbReference>
<dbReference type="Pfam" id="PF13460">
    <property type="entry name" value="NAD_binding_10"/>
    <property type="match status" value="1"/>
</dbReference>
<dbReference type="Gene3D" id="3.40.50.720">
    <property type="entry name" value="NAD(P)-binding Rossmann-like Domain"/>
    <property type="match status" value="1"/>
</dbReference>
<dbReference type="SUPFAM" id="SSF51735">
    <property type="entry name" value="NAD(P)-binding Rossmann-fold domains"/>
    <property type="match status" value="1"/>
</dbReference>
<dbReference type="PANTHER" id="PTHR43355:SF7">
    <property type="entry name" value="NAD(P)-BINDING DOMAIN-CONTAINING PROTEIN"/>
    <property type="match status" value="1"/>
</dbReference>